<feature type="binding site" evidence="1">
    <location>
        <position position="165"/>
    </location>
    <ligand>
        <name>S-adenosyl-L-methionine</name>
        <dbReference type="ChEBI" id="CHEBI:59789"/>
    </ligand>
</feature>
<keyword evidence="3" id="KW-1185">Reference proteome</keyword>
<keyword evidence="1 2" id="KW-0808">Transferase</keyword>
<evidence type="ECO:0000256" key="1">
    <source>
        <dbReference type="HAMAP-Rule" id="MF_01523"/>
    </source>
</evidence>
<organism evidence="2 3">
    <name type="scientific">Peredibacter starrii</name>
    <dbReference type="NCBI Taxonomy" id="28202"/>
    <lineage>
        <taxon>Bacteria</taxon>
        <taxon>Pseudomonadati</taxon>
        <taxon>Bdellovibrionota</taxon>
        <taxon>Bacteriovoracia</taxon>
        <taxon>Bacteriovoracales</taxon>
        <taxon>Bacteriovoracaceae</taxon>
        <taxon>Peredibacter</taxon>
    </lineage>
</organism>
<keyword evidence="1" id="KW-0949">S-adenosyl-L-methionine</keyword>
<dbReference type="HAMAP" id="MF_01523">
    <property type="entry name" value="16SrRNA_methyltr_J"/>
    <property type="match status" value="1"/>
</dbReference>
<keyword evidence="1 2" id="KW-0489">Methyltransferase</keyword>
<dbReference type="InterPro" id="IPR029063">
    <property type="entry name" value="SAM-dependent_MTases_sf"/>
</dbReference>
<evidence type="ECO:0000313" key="3">
    <source>
        <dbReference type="Proteomes" id="UP001324634"/>
    </source>
</evidence>
<comment type="subcellular location">
    <subcellularLocation>
        <location evidence="1">Cytoplasm</location>
    </subcellularLocation>
</comment>
<dbReference type="Pfam" id="PF04445">
    <property type="entry name" value="SAM_MT"/>
    <property type="match status" value="1"/>
</dbReference>
<dbReference type="Proteomes" id="UP001324634">
    <property type="component" value="Chromosome"/>
</dbReference>
<keyword evidence="1" id="KW-0698">rRNA processing</keyword>
<dbReference type="RefSeq" id="WP_321390782.1">
    <property type="nucleotide sequence ID" value="NZ_CP139487.1"/>
</dbReference>
<dbReference type="PANTHER" id="PTHR36112">
    <property type="entry name" value="RIBOSOMAL RNA SMALL SUBUNIT METHYLTRANSFERASE J"/>
    <property type="match status" value="1"/>
</dbReference>
<dbReference type="EMBL" id="CP139487">
    <property type="protein sequence ID" value="WPU63666.1"/>
    <property type="molecule type" value="Genomic_DNA"/>
</dbReference>
<dbReference type="EC" id="2.1.1.242" evidence="1"/>
<dbReference type="KEGG" id="psti:SOO65_13305"/>
<dbReference type="InterPro" id="IPR007536">
    <property type="entry name" value="16SrRNA_methylTrfase_J"/>
</dbReference>
<sequence length="241" mass="27505">MALKLIKDGNQISSQEPEFSELNKFCEENVIDLTFEWIAGQFWLHSDLPKEKPIGIEIDRELSRHEDYLKKSSVHKELLAKSIGVKGAHRPQVLDLTAGMLGDSLLMLAFGCEVWATERHPVIRFLIQSALKNAQHPKLQNFHFEATSAQQILEHGPKTEVIYFDPMFEDANDKASPRKEMRIFRNLVGSDQDAIAVFETALNRKAKRLVVKRPRHSANLSQAPSVQYIGKSTRYDVYFSV</sequence>
<comment type="catalytic activity">
    <reaction evidence="1">
        <text>guanosine(1516) in 16S rRNA + S-adenosyl-L-methionine = N(2)-methylguanosine(1516) in 16S rRNA + S-adenosyl-L-homocysteine + H(+)</text>
        <dbReference type="Rhea" id="RHEA:43220"/>
        <dbReference type="Rhea" id="RHEA-COMP:10412"/>
        <dbReference type="Rhea" id="RHEA-COMP:10413"/>
        <dbReference type="ChEBI" id="CHEBI:15378"/>
        <dbReference type="ChEBI" id="CHEBI:57856"/>
        <dbReference type="ChEBI" id="CHEBI:59789"/>
        <dbReference type="ChEBI" id="CHEBI:74269"/>
        <dbReference type="ChEBI" id="CHEBI:74481"/>
        <dbReference type="EC" id="2.1.1.242"/>
    </reaction>
</comment>
<keyword evidence="1" id="KW-0963">Cytoplasm</keyword>
<comment type="function">
    <text evidence="1">Specifically methylates the guanosine in position 1516 of 16S rRNA.</text>
</comment>
<dbReference type="AlphaFoldDB" id="A0AAX4HK93"/>
<proteinExistence type="inferred from homology"/>
<feature type="binding site" evidence="1">
    <location>
        <begin position="118"/>
        <end position="119"/>
    </location>
    <ligand>
        <name>S-adenosyl-L-methionine</name>
        <dbReference type="ChEBI" id="CHEBI:59789"/>
    </ligand>
</feature>
<dbReference type="PANTHER" id="PTHR36112:SF1">
    <property type="entry name" value="RIBOSOMAL RNA SMALL SUBUNIT METHYLTRANSFERASE J"/>
    <property type="match status" value="1"/>
</dbReference>
<comment type="similarity">
    <text evidence="1">Belongs to the methyltransferase superfamily. RsmJ family.</text>
</comment>
<gene>
    <name evidence="1" type="primary">rsmJ</name>
    <name evidence="2" type="ORF">SOO65_13305</name>
</gene>
<dbReference type="GO" id="GO:0005737">
    <property type="term" value="C:cytoplasm"/>
    <property type="evidence" value="ECO:0007669"/>
    <property type="project" value="UniProtKB-SubCell"/>
</dbReference>
<comment type="caution">
    <text evidence="1">Lacks conserved residue(s) required for the propagation of feature annotation.</text>
</comment>
<evidence type="ECO:0000313" key="2">
    <source>
        <dbReference type="EMBL" id="WPU63666.1"/>
    </source>
</evidence>
<reference evidence="2 3" key="1">
    <citation type="submission" date="2023-11" db="EMBL/GenBank/DDBJ databases">
        <title>Peredibacter starrii A3.12.</title>
        <authorList>
            <person name="Mitchell R.J."/>
        </authorList>
    </citation>
    <scope>NUCLEOTIDE SEQUENCE [LARGE SCALE GENOMIC DNA]</scope>
    <source>
        <strain evidence="2 3">A3.12</strain>
    </source>
</reference>
<accession>A0AAX4HK93</accession>
<name>A0AAX4HK93_9BACT</name>
<dbReference type="GO" id="GO:0008990">
    <property type="term" value="F:rRNA (guanine-N2-)-methyltransferase activity"/>
    <property type="evidence" value="ECO:0007669"/>
    <property type="project" value="UniProtKB-UniRule"/>
</dbReference>
<protein>
    <recommendedName>
        <fullName evidence="1">Ribosomal RNA small subunit methyltransferase J</fullName>
        <ecNumber evidence="1">2.1.1.242</ecNumber>
    </recommendedName>
    <alternativeName>
        <fullName evidence="1">16S rRNA m2G1516 methyltransferase</fullName>
    </alternativeName>
    <alternativeName>
        <fullName evidence="1">rRNA (guanine-N(2)-)-methyltransferase</fullName>
    </alternativeName>
</protein>
<dbReference type="Gene3D" id="3.40.50.150">
    <property type="entry name" value="Vaccinia Virus protein VP39"/>
    <property type="match status" value="1"/>
</dbReference>
<dbReference type="SUPFAM" id="SSF53335">
    <property type="entry name" value="S-adenosyl-L-methionine-dependent methyltransferases"/>
    <property type="match status" value="1"/>
</dbReference>